<accession>A0A8H3E588</accession>
<reference evidence="3" key="1">
    <citation type="submission" date="2021-01" db="EMBL/GenBank/DDBJ databases">
        <authorList>
            <person name="Kaushik A."/>
        </authorList>
    </citation>
    <scope>NUCLEOTIDE SEQUENCE</scope>
    <source>
        <strain evidence="3">AG5</strain>
    </source>
</reference>
<dbReference type="SMART" id="SM00355">
    <property type="entry name" value="ZnF_C2H2"/>
    <property type="match status" value="2"/>
</dbReference>
<sequence>MAHILSSTRCELGNFIVMDTLYSMAYGLPQLVEYDTSTTALPDEVYSYSWAYGCPTEFQVALAQINACRDGKPTSTGRDWRAIEKGLMEWESRPSRQEAEWESWMVVAWLAVQESWRHALLAYLYMALCDASSDDPRVQFSVKQILRVVKTVKKPERPVASVHFFAQYFIAGVCARTETQRTLLNSSDRSLTQTVSFWDFYPGMSFLLSSAPSFNPSLASSLGDASKGRLLIEFPFPLRFGWYQQQTSTIFRTFEHRKERQGFRHEFILLKLQDGSVCRIERMGDPNARLDAITPRGSVAYDTAQSFQPDEMDQACLGTSDVIAHVTLPYNVDIMDVLKICRAIHEGEKTRKYTLQVYNCWFFSLAIQVCLTRLVAGWESRTLLEDWLTRVHEAAKGLNFNLQDQNPATLTPPYFSRTFQTYEILTSHHACGHSSTAMEAVKRRLLFNLHSRWTDNKNKLIQGISNLLWHSSILSSLDSLIEENVKEAVMNTVQERFLVSPISDPYSSSHHSLEQLKHRFLTILTKHLCSASDKTPESSPPTLGSTKEELMFQIMTRSESTKISESSNHLDFNIPTEERSTQNTTDWLQWTSQCISYLSCFASIIWGVTHLKPQAEPTLCAINTADQQLESIVSELESLDCITHADLERHIEELCALTENGDAIWSERPWTGICQLINQCVPDSVFKVGGAELVCFNPKERSEARSVVDFQTHVLDRIRIHAEEVEKKWLGSATHIRIELENALSQVWNMIREDNTEYPIRAKHLRCPICGNVCRRPVVLREHLRTHIGGKPEVCPFKGCNLGFATKSNMRRHFLTHQVGSLEEYQSGLAPVRLRRRAVSVAYIP</sequence>
<dbReference type="Proteomes" id="UP000663827">
    <property type="component" value="Unassembled WGS sequence"/>
</dbReference>
<proteinExistence type="predicted"/>
<feature type="domain" description="C2H2-type" evidence="2">
    <location>
        <begin position="765"/>
        <end position="792"/>
    </location>
</feature>
<dbReference type="PROSITE" id="PS00028">
    <property type="entry name" value="ZINC_FINGER_C2H2_1"/>
    <property type="match status" value="2"/>
</dbReference>
<evidence type="ECO:0000313" key="3">
    <source>
        <dbReference type="EMBL" id="CAE7175558.1"/>
    </source>
</evidence>
<dbReference type="SUPFAM" id="SSF57667">
    <property type="entry name" value="beta-beta-alpha zinc fingers"/>
    <property type="match status" value="1"/>
</dbReference>
<keyword evidence="1" id="KW-0862">Zinc</keyword>
<comment type="caution">
    <text evidence="3">The sequence shown here is derived from an EMBL/GenBank/DDBJ whole genome shotgun (WGS) entry which is preliminary data.</text>
</comment>
<protein>
    <recommendedName>
        <fullName evidence="2">C2H2-type domain-containing protein</fullName>
    </recommendedName>
</protein>
<keyword evidence="1" id="KW-0479">Metal-binding</keyword>
<dbReference type="EMBL" id="CAJNJQ010002435">
    <property type="protein sequence ID" value="CAE7175558.1"/>
    <property type="molecule type" value="Genomic_DNA"/>
</dbReference>
<dbReference type="InterPro" id="IPR036236">
    <property type="entry name" value="Znf_C2H2_sf"/>
</dbReference>
<dbReference type="Gene3D" id="3.30.160.60">
    <property type="entry name" value="Classic Zinc Finger"/>
    <property type="match status" value="1"/>
</dbReference>
<evidence type="ECO:0000313" key="4">
    <source>
        <dbReference type="Proteomes" id="UP000663827"/>
    </source>
</evidence>
<gene>
    <name evidence="3" type="ORF">RDB_LOCUS111211</name>
</gene>
<dbReference type="Pfam" id="PF00096">
    <property type="entry name" value="zf-C2H2"/>
    <property type="match status" value="1"/>
</dbReference>
<evidence type="ECO:0000259" key="2">
    <source>
        <dbReference type="PROSITE" id="PS50157"/>
    </source>
</evidence>
<name>A0A8H3E588_9AGAM</name>
<dbReference type="AlphaFoldDB" id="A0A8H3E588"/>
<dbReference type="GO" id="GO:0008270">
    <property type="term" value="F:zinc ion binding"/>
    <property type="evidence" value="ECO:0007669"/>
    <property type="project" value="UniProtKB-KW"/>
</dbReference>
<organism evidence="3 4">
    <name type="scientific">Rhizoctonia solani</name>
    <dbReference type="NCBI Taxonomy" id="456999"/>
    <lineage>
        <taxon>Eukaryota</taxon>
        <taxon>Fungi</taxon>
        <taxon>Dikarya</taxon>
        <taxon>Basidiomycota</taxon>
        <taxon>Agaricomycotina</taxon>
        <taxon>Agaricomycetes</taxon>
        <taxon>Cantharellales</taxon>
        <taxon>Ceratobasidiaceae</taxon>
        <taxon>Rhizoctonia</taxon>
    </lineage>
</organism>
<evidence type="ECO:0000256" key="1">
    <source>
        <dbReference type="PROSITE-ProRule" id="PRU00042"/>
    </source>
</evidence>
<dbReference type="InterPro" id="IPR021858">
    <property type="entry name" value="Fun_TF"/>
</dbReference>
<dbReference type="PROSITE" id="PS50157">
    <property type="entry name" value="ZINC_FINGER_C2H2_2"/>
    <property type="match status" value="1"/>
</dbReference>
<keyword evidence="1" id="KW-0863">Zinc-finger</keyword>
<dbReference type="InterPro" id="IPR013087">
    <property type="entry name" value="Znf_C2H2_type"/>
</dbReference>
<dbReference type="Pfam" id="PF11951">
    <property type="entry name" value="Fungal_trans_2"/>
    <property type="match status" value="1"/>
</dbReference>